<organism evidence="1 2">
    <name type="scientific">Spirosoma aureum</name>
    <dbReference type="NCBI Taxonomy" id="2692134"/>
    <lineage>
        <taxon>Bacteria</taxon>
        <taxon>Pseudomonadati</taxon>
        <taxon>Bacteroidota</taxon>
        <taxon>Cytophagia</taxon>
        <taxon>Cytophagales</taxon>
        <taxon>Cytophagaceae</taxon>
        <taxon>Spirosoma</taxon>
    </lineage>
</organism>
<reference evidence="1 2" key="1">
    <citation type="submission" date="2020-03" db="EMBL/GenBank/DDBJ databases">
        <authorList>
            <person name="Kim M.K."/>
        </authorList>
    </citation>
    <scope>NUCLEOTIDE SEQUENCE [LARGE SCALE GENOMIC DNA]</scope>
    <source>
        <strain evidence="1 2">BT328</strain>
    </source>
</reference>
<protein>
    <submittedName>
        <fullName evidence="1">Uncharacterized protein</fullName>
    </submittedName>
</protein>
<evidence type="ECO:0000313" key="1">
    <source>
        <dbReference type="EMBL" id="QIP14998.1"/>
    </source>
</evidence>
<keyword evidence="2" id="KW-1185">Reference proteome</keyword>
<dbReference type="EMBL" id="CP050063">
    <property type="protein sequence ID" value="QIP14998.1"/>
    <property type="molecule type" value="Genomic_DNA"/>
</dbReference>
<gene>
    <name evidence="1" type="ORF">G8759_21405</name>
</gene>
<sequence>MEAQIAQELIQLANHDLAVRERLLQENKLSEGYNPDMEAIHRANVARLREIIGLIGWPTRSKVGEEASEAAWLIVQHAIGEALFMKSGYQLMLDVSDDINPQHLAYLYDRICFFTGKPQRYGTQYDKGKLYPVEDKVAVNRLRAEINLPVIPEQRLAEAIDAGNSADLHADADFREWRQKAGWLSE</sequence>
<dbReference type="Proteomes" id="UP000501802">
    <property type="component" value="Chromosome"/>
</dbReference>
<dbReference type="RefSeq" id="WP_167212177.1">
    <property type="nucleotide sequence ID" value="NZ_CP050063.1"/>
</dbReference>
<dbReference type="Pfam" id="PF20329">
    <property type="entry name" value="DUF6624"/>
    <property type="match status" value="1"/>
</dbReference>
<name>A0A6G9ARJ4_9BACT</name>
<evidence type="ECO:0000313" key="2">
    <source>
        <dbReference type="Proteomes" id="UP000501802"/>
    </source>
</evidence>
<accession>A0A6G9ARJ4</accession>
<dbReference type="InterPro" id="IPR046732">
    <property type="entry name" value="DUF6624"/>
</dbReference>
<dbReference type="KEGG" id="spib:G8759_21405"/>
<dbReference type="AlphaFoldDB" id="A0A6G9ARJ4"/>
<proteinExistence type="predicted"/>